<dbReference type="GO" id="GO:0005634">
    <property type="term" value="C:nucleus"/>
    <property type="evidence" value="ECO:0007669"/>
    <property type="project" value="TreeGrafter"/>
</dbReference>
<evidence type="ECO:0000313" key="3">
    <source>
        <dbReference type="Proteomes" id="UP000245609"/>
    </source>
</evidence>
<reference evidence="2 3" key="1">
    <citation type="journal article" date="2018" name="MBio">
        <title>Comparative Genomics Reveals the Core Gene Toolbox for the Fungus-Insect Symbiosis.</title>
        <authorList>
            <person name="Wang Y."/>
            <person name="Stata M."/>
            <person name="Wang W."/>
            <person name="Stajich J.E."/>
            <person name="White M.M."/>
            <person name="Moncalvo J.M."/>
        </authorList>
    </citation>
    <scope>NUCLEOTIDE SEQUENCE [LARGE SCALE GENOMIC DNA]</scope>
    <source>
        <strain evidence="2 3">SC-DP-2</strain>
    </source>
</reference>
<dbReference type="Proteomes" id="UP000245609">
    <property type="component" value="Unassembled WGS sequence"/>
</dbReference>
<dbReference type="GO" id="GO:0043161">
    <property type="term" value="P:proteasome-mediated ubiquitin-dependent protein catabolic process"/>
    <property type="evidence" value="ECO:0007669"/>
    <property type="project" value="TreeGrafter"/>
</dbReference>
<dbReference type="GO" id="GO:0006513">
    <property type="term" value="P:protein monoubiquitination"/>
    <property type="evidence" value="ECO:0007669"/>
    <property type="project" value="TreeGrafter"/>
</dbReference>
<dbReference type="STRING" id="133381.A0A2T9ZDS8"/>
<dbReference type="PANTHER" id="PTHR31531:SF2">
    <property type="entry name" value="E3 UBIQUITIN-PROTEIN LIGASE E3D"/>
    <property type="match status" value="1"/>
</dbReference>
<sequence length="527" mass="59406">MDVPFCSQAFWGKGNIPVIYSETLPNLGLINIYVTLPDFWEPVSSRFTFKVHPVLNSFILGYQTLGPSIIWTAPINLENQLNNQTLKSASISKSISSLNETMFLVLKIKPTPIGESKPVADIMSMLHDPQTFCSSGFIKNLDSLSSIHCKTCFSQLSVPQDTSNLKFWKCVQLPTEYWEELVEFWICHPEGDQLSASISRLNSYRTTAKAPSSSDRSHSEEIQNASSVSTKIPGNHYETSHQCQKNTDRIPHIAPRTTEKEYSSTLSNIIRVGGSYILMEQSSFIPPSYTFSSSSNPQNQISEHLNEYPSQQSEIFLKCSNCGSNLGTVSTLGYEDTQTYTYVFRILLHKIIFQLNHPNLLQSSNESRKSVKNINLHISNKDLGLFVNVNNQQSIGLGRVVVTSILTRISAHATYFFIIHNLDSKSPVLLIKVVSWGVNIQTNILDNSCFEFFKNGIRVWYHEAKNVPSEEFSLLLKSWYQLGAETLSFDDPDCNTISSSLNLHHSFLNQFMSNPTNAKVSFLFPNF</sequence>
<accession>A0A2T9ZDS8</accession>
<keyword evidence="3" id="KW-1185">Reference proteome</keyword>
<evidence type="ECO:0008006" key="4">
    <source>
        <dbReference type="Google" id="ProtNLM"/>
    </source>
</evidence>
<dbReference type="GO" id="GO:0005829">
    <property type="term" value="C:cytosol"/>
    <property type="evidence" value="ECO:0007669"/>
    <property type="project" value="TreeGrafter"/>
</dbReference>
<dbReference type="GO" id="GO:0000209">
    <property type="term" value="P:protein polyubiquitination"/>
    <property type="evidence" value="ECO:0007669"/>
    <property type="project" value="TreeGrafter"/>
</dbReference>
<dbReference type="OrthoDB" id="66510at2759"/>
<evidence type="ECO:0000313" key="2">
    <source>
        <dbReference type="EMBL" id="PVV02697.1"/>
    </source>
</evidence>
<protein>
    <recommendedName>
        <fullName evidence="4">Ubiquitin-conjugating enzyme E2C-binding protein</fullName>
    </recommendedName>
</protein>
<dbReference type="AlphaFoldDB" id="A0A2T9ZDS8"/>
<feature type="region of interest" description="Disordered" evidence="1">
    <location>
        <begin position="208"/>
        <end position="245"/>
    </location>
</feature>
<name>A0A2T9ZDS8_9FUNG</name>
<feature type="compositionally biased region" description="Polar residues" evidence="1">
    <location>
        <begin position="222"/>
        <end position="232"/>
    </location>
</feature>
<gene>
    <name evidence="2" type="ORF">BB560_002843</name>
</gene>
<dbReference type="InterPro" id="IPR019193">
    <property type="entry name" value="UBQ-conj_enz_E2-bd_prot"/>
</dbReference>
<dbReference type="GO" id="GO:0061630">
    <property type="term" value="F:ubiquitin protein ligase activity"/>
    <property type="evidence" value="ECO:0007669"/>
    <property type="project" value="TreeGrafter"/>
</dbReference>
<proteinExistence type="predicted"/>
<dbReference type="Pfam" id="PF09814">
    <property type="entry name" value="HECT_2"/>
    <property type="match status" value="1"/>
</dbReference>
<evidence type="ECO:0000256" key="1">
    <source>
        <dbReference type="SAM" id="MobiDB-lite"/>
    </source>
</evidence>
<dbReference type="EMBL" id="MBFS01000357">
    <property type="protein sequence ID" value="PVV02697.1"/>
    <property type="molecule type" value="Genomic_DNA"/>
</dbReference>
<comment type="caution">
    <text evidence="2">The sequence shown here is derived from an EMBL/GenBank/DDBJ whole genome shotgun (WGS) entry which is preliminary data.</text>
</comment>
<dbReference type="GO" id="GO:0030332">
    <property type="term" value="F:cyclin binding"/>
    <property type="evidence" value="ECO:0007669"/>
    <property type="project" value="TreeGrafter"/>
</dbReference>
<dbReference type="PANTHER" id="PTHR31531">
    <property type="entry name" value="E3 UBIQUITIN-PROTEIN LIGASE E3D FAMILY MEMBER"/>
    <property type="match status" value="1"/>
</dbReference>
<dbReference type="GO" id="GO:0031624">
    <property type="term" value="F:ubiquitin conjugating enzyme binding"/>
    <property type="evidence" value="ECO:0007669"/>
    <property type="project" value="TreeGrafter"/>
</dbReference>
<dbReference type="GO" id="GO:0051865">
    <property type="term" value="P:protein autoubiquitination"/>
    <property type="evidence" value="ECO:0007669"/>
    <property type="project" value="TreeGrafter"/>
</dbReference>
<organism evidence="2 3">
    <name type="scientific">Smittium megazygosporum</name>
    <dbReference type="NCBI Taxonomy" id="133381"/>
    <lineage>
        <taxon>Eukaryota</taxon>
        <taxon>Fungi</taxon>
        <taxon>Fungi incertae sedis</taxon>
        <taxon>Zoopagomycota</taxon>
        <taxon>Kickxellomycotina</taxon>
        <taxon>Harpellomycetes</taxon>
        <taxon>Harpellales</taxon>
        <taxon>Legeriomycetaceae</taxon>
        <taxon>Smittium</taxon>
    </lineage>
</organism>
<dbReference type="GO" id="GO:0000151">
    <property type="term" value="C:ubiquitin ligase complex"/>
    <property type="evidence" value="ECO:0007669"/>
    <property type="project" value="TreeGrafter"/>
</dbReference>